<dbReference type="Proteomes" id="UP001150603">
    <property type="component" value="Unassembled WGS sequence"/>
</dbReference>
<reference evidence="1" key="1">
    <citation type="submission" date="2022-07" db="EMBL/GenBank/DDBJ databases">
        <title>Phylogenomic reconstructions and comparative analyses of Kickxellomycotina fungi.</title>
        <authorList>
            <person name="Reynolds N.K."/>
            <person name="Stajich J.E."/>
            <person name="Barry K."/>
            <person name="Grigoriev I.V."/>
            <person name="Crous P."/>
            <person name="Smith M.E."/>
        </authorList>
    </citation>
    <scope>NUCLEOTIDE SEQUENCE</scope>
    <source>
        <strain evidence="1">NRRL 5244</strain>
    </source>
</reference>
<name>A0ACC1J8Z7_9FUNG</name>
<keyword evidence="2" id="KW-1185">Reference proteome</keyword>
<protein>
    <submittedName>
        <fullName evidence="1">Uncharacterized protein</fullName>
    </submittedName>
</protein>
<evidence type="ECO:0000313" key="2">
    <source>
        <dbReference type="Proteomes" id="UP001150603"/>
    </source>
</evidence>
<gene>
    <name evidence="1" type="ORF">FBU59_003277</name>
</gene>
<dbReference type="EMBL" id="JANBPW010002042">
    <property type="protein sequence ID" value="KAJ1942172.1"/>
    <property type="molecule type" value="Genomic_DNA"/>
</dbReference>
<evidence type="ECO:0000313" key="1">
    <source>
        <dbReference type="EMBL" id="KAJ1942172.1"/>
    </source>
</evidence>
<accession>A0ACC1J8Z7</accession>
<organism evidence="1 2">
    <name type="scientific">Linderina macrospora</name>
    <dbReference type="NCBI Taxonomy" id="4868"/>
    <lineage>
        <taxon>Eukaryota</taxon>
        <taxon>Fungi</taxon>
        <taxon>Fungi incertae sedis</taxon>
        <taxon>Zoopagomycota</taxon>
        <taxon>Kickxellomycotina</taxon>
        <taxon>Kickxellomycetes</taxon>
        <taxon>Kickxellales</taxon>
        <taxon>Kickxellaceae</taxon>
        <taxon>Linderina</taxon>
    </lineage>
</organism>
<sequence length="260" mass="29177">MAASYYIEVLRNLGQVDLYIKLDNHVSPSDIRLVDSKPLQLSKTATLTLPVSVNNARATTSILPSKSSKWMRIRVPISISTNRLQHLQSTVPLSQISGPICADFVRGFASICCRNCQTQLTEGSMGGVVVRDLPSTFWSELVECWVCHPEEDKLRINPDLLHLFEPDTGKIQNKETEEVVRDVWVGNTHLLAPGSLFRELPMRNVELDKKASRVLLVSYFSLDSVYVASCFPLQYMAFYSSLAFNEGPRTNCLCQVCMCL</sequence>
<comment type="caution">
    <text evidence="1">The sequence shown here is derived from an EMBL/GenBank/DDBJ whole genome shotgun (WGS) entry which is preliminary data.</text>
</comment>
<proteinExistence type="predicted"/>